<feature type="compositionally biased region" description="Low complexity" evidence="1">
    <location>
        <begin position="7"/>
        <end position="27"/>
    </location>
</feature>
<evidence type="ECO:0000256" key="1">
    <source>
        <dbReference type="SAM" id="MobiDB-lite"/>
    </source>
</evidence>
<feature type="region of interest" description="Disordered" evidence="1">
    <location>
        <begin position="1"/>
        <end position="35"/>
    </location>
</feature>
<sequence>MKRDAASPEGDSAAAAAPAGSATNEASPEGDTRPRASITREAARLLEICDIAQGHLEEPLYSTMFERFRECVGPPYRWALEELTRRFAVFQLDEDERDGETPTRKLLMLQALLQETLRLPRDTALQAVLWYVAILSRLHAAADADQQDVVDILLAEAGERLGRLPSVSELLQTIQDIHHDT</sequence>
<gene>
    <name evidence="2" type="ORF">PPYR1160_LOCUS8423</name>
</gene>
<evidence type="ECO:0000313" key="2">
    <source>
        <dbReference type="EMBL" id="CAD8258922.1"/>
    </source>
</evidence>
<accession>A0A7R9UA49</accession>
<protein>
    <submittedName>
        <fullName evidence="2">Uncharacterized protein</fullName>
    </submittedName>
</protein>
<reference evidence="2" key="1">
    <citation type="submission" date="2021-01" db="EMBL/GenBank/DDBJ databases">
        <authorList>
            <person name="Corre E."/>
            <person name="Pelletier E."/>
            <person name="Niang G."/>
            <person name="Scheremetjew M."/>
            <person name="Finn R."/>
            <person name="Kale V."/>
            <person name="Holt S."/>
            <person name="Cochrane G."/>
            <person name="Meng A."/>
            <person name="Brown T."/>
            <person name="Cohen L."/>
        </authorList>
    </citation>
    <scope>NUCLEOTIDE SEQUENCE</scope>
    <source>
        <strain evidence="2">CCMP2078</strain>
    </source>
</reference>
<proteinExistence type="predicted"/>
<name>A0A7R9UA49_9STRA</name>
<dbReference type="EMBL" id="HBEA01011007">
    <property type="protein sequence ID" value="CAD8258922.1"/>
    <property type="molecule type" value="Transcribed_RNA"/>
</dbReference>
<organism evidence="2">
    <name type="scientific">Pinguiococcus pyrenoidosus</name>
    <dbReference type="NCBI Taxonomy" id="172671"/>
    <lineage>
        <taxon>Eukaryota</taxon>
        <taxon>Sar</taxon>
        <taxon>Stramenopiles</taxon>
        <taxon>Ochrophyta</taxon>
        <taxon>Pinguiophyceae</taxon>
        <taxon>Pinguiochrysidales</taxon>
        <taxon>Pinguiochrysidaceae</taxon>
        <taxon>Pinguiococcus</taxon>
    </lineage>
</organism>
<dbReference type="AlphaFoldDB" id="A0A7R9UA49"/>